<dbReference type="PANTHER" id="PTHR36844:SF1">
    <property type="entry name" value="PROTEASE PRSW"/>
    <property type="match status" value="1"/>
</dbReference>
<organism evidence="3 4">
    <name type="scientific">Clostridium scindens (strain JCM 10418 / VPI 12708)</name>
    <dbReference type="NCBI Taxonomy" id="29347"/>
    <lineage>
        <taxon>Bacteria</taxon>
        <taxon>Bacillati</taxon>
        <taxon>Bacillota</taxon>
        <taxon>Clostridia</taxon>
        <taxon>Lachnospirales</taxon>
        <taxon>Lachnospiraceae</taxon>
    </lineage>
</organism>
<reference evidence="3 4" key="1">
    <citation type="submission" date="2019-08" db="EMBL/GenBank/DDBJ databases">
        <title>In-depth cultivation of the pig gut microbiome towards novel bacterial diversity and tailored functional studies.</title>
        <authorList>
            <person name="Wylensek D."/>
            <person name="Hitch T.C.A."/>
            <person name="Clavel T."/>
        </authorList>
    </citation>
    <scope>NUCLEOTIDE SEQUENCE [LARGE SCALE GENOMIC DNA]</scope>
    <source>
        <strain evidence="3 4">BL-389-WT-3D</strain>
    </source>
</reference>
<dbReference type="GO" id="GO:0006508">
    <property type="term" value="P:proteolysis"/>
    <property type="evidence" value="ECO:0007669"/>
    <property type="project" value="UniProtKB-KW"/>
</dbReference>
<accession>A0A844FA97</accession>
<keyword evidence="1" id="KW-0812">Transmembrane</keyword>
<keyword evidence="1" id="KW-0472">Membrane</keyword>
<name>A0A844FA97_CLOSV</name>
<evidence type="ECO:0000313" key="4">
    <source>
        <dbReference type="Proteomes" id="UP000462363"/>
    </source>
</evidence>
<feature type="transmembrane region" description="Helical" evidence="1">
    <location>
        <begin position="185"/>
        <end position="205"/>
    </location>
</feature>
<dbReference type="Pfam" id="PF12773">
    <property type="entry name" value="DZR"/>
    <property type="match status" value="1"/>
</dbReference>
<dbReference type="Proteomes" id="UP000462363">
    <property type="component" value="Unassembled WGS sequence"/>
</dbReference>
<feature type="transmembrane region" description="Helical" evidence="1">
    <location>
        <begin position="161"/>
        <end position="179"/>
    </location>
</feature>
<dbReference type="InterPro" id="IPR025874">
    <property type="entry name" value="DZR"/>
</dbReference>
<evidence type="ECO:0000259" key="2">
    <source>
        <dbReference type="Pfam" id="PF12773"/>
    </source>
</evidence>
<keyword evidence="3" id="KW-0645">Protease</keyword>
<feature type="transmembrane region" description="Helical" evidence="1">
    <location>
        <begin position="317"/>
        <end position="341"/>
    </location>
</feature>
<dbReference type="RefSeq" id="WP_154323044.1">
    <property type="nucleotide sequence ID" value="NZ_CP045695.1"/>
</dbReference>
<keyword evidence="3" id="KW-0482">Metalloprotease</keyword>
<gene>
    <name evidence="3" type="ORF">FYJ37_12185</name>
</gene>
<comment type="caution">
    <text evidence="3">The sequence shown here is derived from an EMBL/GenBank/DDBJ whole genome shotgun (WGS) entry which is preliminary data.</text>
</comment>
<sequence length="439" mass="48630">MGKICLKCGNELSDNAKFCSKCGSQYEDLKAEEQGEESACQEESKFCSYCGNRISMNAKFCPICGNSLILNNSKQDQMEMQKEDVLKKVKKGVGGFVNTINEMTGQEGNVEIRLKELVSGVLKKHSLAEREELFVCGTEKTTPKESEMVADWPKPWLFSRIFLLFSIVFIGLLIVIVEFGNMNGVPGAMFVGAFTVPFSLVIFFWETNVPRNISIFDVISTFFVGGVFSLISTLLLYDVVGVGELDYIGAILVGIVEEVGKIIVVGHYIKKQNTKYILNGLLLGACVGAGFAVFETAGYAFRVLLYSQDIYYMIKILFLRAVLSIGAHTVWTAIAAVGLVLAKGENEFENHHYYKPQFLKFLVLVIVLHAIWDMPITFGSSIHLVPVLLCIIAITVALILLSSGLRQVSFIADKARRNTFQYTEENTGENDVGGGRKDE</sequence>
<evidence type="ECO:0000313" key="3">
    <source>
        <dbReference type="EMBL" id="MSS41087.1"/>
    </source>
</evidence>
<dbReference type="PANTHER" id="PTHR36844">
    <property type="entry name" value="PROTEASE PRSW"/>
    <property type="match status" value="1"/>
</dbReference>
<feature type="transmembrane region" description="Helical" evidence="1">
    <location>
        <begin position="353"/>
        <end position="372"/>
    </location>
</feature>
<keyword evidence="1" id="KW-1133">Transmembrane helix</keyword>
<dbReference type="Pfam" id="PF13367">
    <property type="entry name" value="PrsW-protease"/>
    <property type="match status" value="1"/>
</dbReference>
<feature type="transmembrane region" description="Helical" evidence="1">
    <location>
        <begin position="212"/>
        <end position="235"/>
    </location>
</feature>
<dbReference type="AlphaFoldDB" id="A0A844FA97"/>
<proteinExistence type="predicted"/>
<feature type="domain" description="DZANK-type" evidence="2">
    <location>
        <begin position="5"/>
        <end position="65"/>
    </location>
</feature>
<evidence type="ECO:0000256" key="1">
    <source>
        <dbReference type="SAM" id="Phobius"/>
    </source>
</evidence>
<dbReference type="InterPro" id="IPR026898">
    <property type="entry name" value="PrsW"/>
</dbReference>
<feature type="transmembrane region" description="Helical" evidence="1">
    <location>
        <begin position="247"/>
        <end position="269"/>
    </location>
</feature>
<feature type="transmembrane region" description="Helical" evidence="1">
    <location>
        <begin position="378"/>
        <end position="401"/>
    </location>
</feature>
<dbReference type="EMBL" id="VUMB01000025">
    <property type="protein sequence ID" value="MSS41087.1"/>
    <property type="molecule type" value="Genomic_DNA"/>
</dbReference>
<feature type="transmembrane region" description="Helical" evidence="1">
    <location>
        <begin position="281"/>
        <end position="305"/>
    </location>
</feature>
<keyword evidence="3" id="KW-0378">Hydrolase</keyword>
<protein>
    <submittedName>
        <fullName evidence="3">PrsW family intramembrane metalloprotease</fullName>
    </submittedName>
</protein>
<dbReference type="GO" id="GO:0008237">
    <property type="term" value="F:metallopeptidase activity"/>
    <property type="evidence" value="ECO:0007669"/>
    <property type="project" value="UniProtKB-KW"/>
</dbReference>